<feature type="non-terminal residue" evidence="14">
    <location>
        <position position="1"/>
    </location>
</feature>
<comment type="similarity">
    <text evidence="3">Belongs to the TRAP-gamma family.</text>
</comment>
<evidence type="ECO:0000256" key="11">
    <source>
        <dbReference type="ARBA" id="ARBA00023136"/>
    </source>
</evidence>
<dbReference type="Proteomes" id="UP000028990">
    <property type="component" value="Unassembled WGS sequence"/>
</dbReference>
<dbReference type="PANTHER" id="PTHR13399">
    <property type="entry name" value="TRANSLOCON-ASSOCIATED PROTEIN TRAP , GAMMA SUBUNIT"/>
    <property type="match status" value="1"/>
</dbReference>
<evidence type="ECO:0000256" key="12">
    <source>
        <dbReference type="ARBA" id="ARBA00030917"/>
    </source>
</evidence>
<evidence type="ECO:0000256" key="9">
    <source>
        <dbReference type="ARBA" id="ARBA00022989"/>
    </source>
</evidence>
<keyword evidence="6" id="KW-0597">Phosphoprotein</keyword>
<evidence type="ECO:0000256" key="7">
    <source>
        <dbReference type="ARBA" id="ARBA00022692"/>
    </source>
</evidence>
<evidence type="ECO:0000256" key="5">
    <source>
        <dbReference type="ARBA" id="ARBA00022231"/>
    </source>
</evidence>
<dbReference type="AlphaFoldDB" id="A0A091DPE8"/>
<dbReference type="GO" id="GO:0006614">
    <property type="term" value="P:SRP-dependent cotranslational protein targeting to membrane"/>
    <property type="evidence" value="ECO:0007669"/>
    <property type="project" value="InterPro"/>
</dbReference>
<evidence type="ECO:0000256" key="2">
    <source>
        <dbReference type="ARBA" id="ARBA00004477"/>
    </source>
</evidence>
<evidence type="ECO:0000256" key="3">
    <source>
        <dbReference type="ARBA" id="ARBA00007990"/>
    </source>
</evidence>
<evidence type="ECO:0000256" key="6">
    <source>
        <dbReference type="ARBA" id="ARBA00022553"/>
    </source>
</evidence>
<name>A0A091DPE8_FUKDA</name>
<keyword evidence="9 13" id="KW-1133">Transmembrane helix</keyword>
<dbReference type="InterPro" id="IPR009779">
    <property type="entry name" value="SSR3"/>
</dbReference>
<comment type="subunit">
    <text evidence="4">Heterotetramer of TRAP-alpha, TRAP-beta, TRAP-delta and TRAP-gamma.</text>
</comment>
<keyword evidence="8" id="KW-0256">Endoplasmic reticulum</keyword>
<keyword evidence="10" id="KW-0007">Acetylation</keyword>
<dbReference type="EMBL" id="KN122028">
    <property type="protein sequence ID" value="KFO34019.1"/>
    <property type="molecule type" value="Genomic_DNA"/>
</dbReference>
<evidence type="ECO:0000256" key="1">
    <source>
        <dbReference type="ARBA" id="ARBA00002838"/>
    </source>
</evidence>
<dbReference type="GO" id="GO:0005789">
    <property type="term" value="C:endoplasmic reticulum membrane"/>
    <property type="evidence" value="ECO:0007669"/>
    <property type="project" value="UniProtKB-SubCell"/>
</dbReference>
<evidence type="ECO:0000256" key="10">
    <source>
        <dbReference type="ARBA" id="ARBA00022990"/>
    </source>
</evidence>
<dbReference type="Pfam" id="PF07074">
    <property type="entry name" value="TRAP-gamma"/>
    <property type="match status" value="1"/>
</dbReference>
<feature type="transmembrane region" description="Helical" evidence="13">
    <location>
        <begin position="6"/>
        <end position="31"/>
    </location>
</feature>
<dbReference type="PANTHER" id="PTHR13399:SF3">
    <property type="entry name" value="TRANSLOCON-ASSOCIATED PROTEIN SUBUNIT GAMMA"/>
    <property type="match status" value="1"/>
</dbReference>
<comment type="subcellular location">
    <subcellularLocation>
        <location evidence="2">Endoplasmic reticulum membrane</location>
        <topology evidence="2">Multi-pass membrane protein</topology>
    </subcellularLocation>
</comment>
<organism evidence="14 15">
    <name type="scientific">Fukomys damarensis</name>
    <name type="common">Damaraland mole rat</name>
    <name type="synonym">Cryptomys damarensis</name>
    <dbReference type="NCBI Taxonomy" id="885580"/>
    <lineage>
        <taxon>Eukaryota</taxon>
        <taxon>Metazoa</taxon>
        <taxon>Chordata</taxon>
        <taxon>Craniata</taxon>
        <taxon>Vertebrata</taxon>
        <taxon>Euteleostomi</taxon>
        <taxon>Mammalia</taxon>
        <taxon>Eutheria</taxon>
        <taxon>Euarchontoglires</taxon>
        <taxon>Glires</taxon>
        <taxon>Rodentia</taxon>
        <taxon>Hystricomorpha</taxon>
        <taxon>Bathyergidae</taxon>
        <taxon>Fukomys</taxon>
    </lineage>
</organism>
<evidence type="ECO:0000256" key="4">
    <source>
        <dbReference type="ARBA" id="ARBA00011819"/>
    </source>
</evidence>
<gene>
    <name evidence="14" type="ORF">H920_04578</name>
</gene>
<keyword evidence="7 13" id="KW-0812">Transmembrane</keyword>
<evidence type="ECO:0000256" key="13">
    <source>
        <dbReference type="SAM" id="Phobius"/>
    </source>
</evidence>
<keyword evidence="11 13" id="KW-0472">Membrane</keyword>
<protein>
    <recommendedName>
        <fullName evidence="5">Translocon-associated protein subunit gamma</fullName>
    </recommendedName>
    <alternativeName>
        <fullName evidence="12">Signal sequence receptor subunit gamma</fullName>
    </alternativeName>
</protein>
<accession>A0A091DPE8</accession>
<evidence type="ECO:0000256" key="8">
    <source>
        <dbReference type="ARBA" id="ARBA00022824"/>
    </source>
</evidence>
<reference evidence="14 15" key="1">
    <citation type="submission" date="2013-11" db="EMBL/GenBank/DDBJ databases">
        <title>The Damaraland mole rat (Fukomys damarensis) genome and evolution of African mole rats.</title>
        <authorList>
            <person name="Gladyshev V.N."/>
            <person name="Fang X."/>
        </authorList>
    </citation>
    <scope>NUCLEOTIDE SEQUENCE [LARGE SCALE GENOMIC DNA]</scope>
    <source>
        <tissue evidence="14">Liver</tissue>
    </source>
</reference>
<comment type="function">
    <text evidence="1">TRAP proteins are part of a complex whose function is to bind calcium to the ER membrane and thereby regulate the retention of ER resident proteins.</text>
</comment>
<evidence type="ECO:0000313" key="14">
    <source>
        <dbReference type="EMBL" id="KFO34019.1"/>
    </source>
</evidence>
<evidence type="ECO:0000313" key="15">
    <source>
        <dbReference type="Proteomes" id="UP000028990"/>
    </source>
</evidence>
<proteinExistence type="inferred from homology"/>
<keyword evidence="15" id="KW-1185">Reference proteome</keyword>
<sequence length="86" mass="9873">LFWHTLYMDLIQSATLSSVMTLVSAYLVALVNKSVKFVLIKCKVARERENAVSREVAQNHSEVDDGKMSQKEKEARILLKRKEIVH</sequence>